<dbReference type="EMBL" id="UYRT01099798">
    <property type="protein sequence ID" value="VDN42285.1"/>
    <property type="molecule type" value="Genomic_DNA"/>
</dbReference>
<organism evidence="9">
    <name type="scientific">Gongylonema pulchrum</name>
    <dbReference type="NCBI Taxonomy" id="637853"/>
    <lineage>
        <taxon>Eukaryota</taxon>
        <taxon>Metazoa</taxon>
        <taxon>Ecdysozoa</taxon>
        <taxon>Nematoda</taxon>
        <taxon>Chromadorea</taxon>
        <taxon>Rhabditida</taxon>
        <taxon>Spirurina</taxon>
        <taxon>Spiruromorpha</taxon>
        <taxon>Spiruroidea</taxon>
        <taxon>Gongylonematidae</taxon>
        <taxon>Gongylonema</taxon>
    </lineage>
</organism>
<name>A0A183ESS9_9BILA</name>
<dbReference type="Gene3D" id="3.90.520.10">
    <property type="entry name" value="SMAD MH1 domain"/>
    <property type="match status" value="1"/>
</dbReference>
<protein>
    <submittedName>
        <fullName evidence="9">MH1 domain-containing protein</fullName>
    </submittedName>
</protein>
<evidence type="ECO:0000256" key="5">
    <source>
        <dbReference type="SAM" id="MobiDB-lite"/>
    </source>
</evidence>
<feature type="region of interest" description="Disordered" evidence="5">
    <location>
        <begin position="174"/>
        <end position="194"/>
    </location>
</feature>
<dbReference type="Proteomes" id="UP000271098">
    <property type="component" value="Unassembled WGS sequence"/>
</dbReference>
<dbReference type="InterPro" id="IPR036578">
    <property type="entry name" value="SMAD_MH1_sf"/>
</dbReference>
<dbReference type="GO" id="GO:0005667">
    <property type="term" value="C:transcription regulator complex"/>
    <property type="evidence" value="ECO:0007669"/>
    <property type="project" value="InterPro"/>
</dbReference>
<evidence type="ECO:0000313" key="7">
    <source>
        <dbReference type="EMBL" id="VDN42285.1"/>
    </source>
</evidence>
<accession>A0A183ESS9</accession>
<keyword evidence="3" id="KW-0804">Transcription</keyword>
<gene>
    <name evidence="7" type="ORF">GPUH_LOCUS24023</name>
</gene>
<dbReference type="AlphaFoldDB" id="A0A183ESS9"/>
<dbReference type="OrthoDB" id="5946219at2759"/>
<evidence type="ECO:0000256" key="1">
    <source>
        <dbReference type="ARBA" id="ARBA00004123"/>
    </source>
</evidence>
<proteinExistence type="predicted"/>
<evidence type="ECO:0000313" key="9">
    <source>
        <dbReference type="WBParaSite" id="GPUH_0002405001-mRNA-1"/>
    </source>
</evidence>
<sequence>MFVDIGNVFLLKLWTLERGLFEAHSRRRPAQNSCRDDVVGRANEALCRWTAEFGAYYPNEGDTLKGLRKFGASKILLKVPVLQAILPELRLICNSCPTERTYIWLVKLTWKVNRLWRLRTIQSSDEKRAKRRFIRLLRAFDTEDLAAILKAVQSGGRDIKQCAPGPPMDVIEEMPGCSREGDLDDEEGSPERRYEDTGLIPQIDKPMSMPYLCCKLWRWKELQVLSFIVCAFVFLSY</sequence>
<dbReference type="GO" id="GO:0051239">
    <property type="term" value="P:regulation of multicellular organismal process"/>
    <property type="evidence" value="ECO:0007669"/>
    <property type="project" value="UniProtKB-ARBA"/>
</dbReference>
<reference evidence="9" key="1">
    <citation type="submission" date="2016-06" db="UniProtKB">
        <authorList>
            <consortium name="WormBaseParasite"/>
        </authorList>
    </citation>
    <scope>IDENTIFICATION</scope>
</reference>
<evidence type="ECO:0000259" key="6">
    <source>
        <dbReference type="PROSITE" id="PS51075"/>
    </source>
</evidence>
<dbReference type="SMART" id="SM00523">
    <property type="entry name" value="DWA"/>
    <property type="match status" value="1"/>
</dbReference>
<dbReference type="WBParaSite" id="GPUH_0002405001-mRNA-1">
    <property type="protein sequence ID" value="GPUH_0002405001-mRNA-1"/>
    <property type="gene ID" value="GPUH_0002405001"/>
</dbReference>
<dbReference type="InterPro" id="IPR013019">
    <property type="entry name" value="MAD_homology_MH1"/>
</dbReference>
<evidence type="ECO:0000256" key="3">
    <source>
        <dbReference type="ARBA" id="ARBA00023163"/>
    </source>
</evidence>
<reference evidence="7 8" key="2">
    <citation type="submission" date="2018-11" db="EMBL/GenBank/DDBJ databases">
        <authorList>
            <consortium name="Pathogen Informatics"/>
        </authorList>
    </citation>
    <scope>NUCLEOTIDE SEQUENCE [LARGE SCALE GENOMIC DNA]</scope>
</reference>
<keyword evidence="8" id="KW-1185">Reference proteome</keyword>
<dbReference type="PROSITE" id="PS51075">
    <property type="entry name" value="MH1"/>
    <property type="match status" value="1"/>
</dbReference>
<evidence type="ECO:0000256" key="2">
    <source>
        <dbReference type="ARBA" id="ARBA00023015"/>
    </source>
</evidence>
<dbReference type="SUPFAM" id="SSF56366">
    <property type="entry name" value="SMAD MH1 domain"/>
    <property type="match status" value="1"/>
</dbReference>
<dbReference type="InterPro" id="IPR003619">
    <property type="entry name" value="MAD_homology1_Dwarfin-type"/>
</dbReference>
<keyword evidence="2" id="KW-0805">Transcription regulation</keyword>
<dbReference type="GO" id="GO:0005634">
    <property type="term" value="C:nucleus"/>
    <property type="evidence" value="ECO:0007669"/>
    <property type="project" value="UniProtKB-SubCell"/>
</dbReference>
<comment type="subcellular location">
    <subcellularLocation>
        <location evidence="1">Nucleus</location>
    </subcellularLocation>
</comment>
<evidence type="ECO:0000256" key="4">
    <source>
        <dbReference type="ARBA" id="ARBA00023242"/>
    </source>
</evidence>
<feature type="domain" description="MH1" evidence="6">
    <location>
        <begin position="110"/>
        <end position="237"/>
    </location>
</feature>
<dbReference type="GO" id="GO:0006355">
    <property type="term" value="P:regulation of DNA-templated transcription"/>
    <property type="evidence" value="ECO:0007669"/>
    <property type="project" value="InterPro"/>
</dbReference>
<keyword evidence="4" id="KW-0539">Nucleus</keyword>
<evidence type="ECO:0000313" key="8">
    <source>
        <dbReference type="Proteomes" id="UP000271098"/>
    </source>
</evidence>